<keyword evidence="13 20" id="KW-0133">Cell shape</keyword>
<dbReference type="InterPro" id="IPR036635">
    <property type="entry name" value="MurB_C_sf"/>
</dbReference>
<gene>
    <name evidence="20 22" type="primary">murB</name>
    <name evidence="22" type="ORF">ACFOND_13215</name>
</gene>
<dbReference type="InterPro" id="IPR006094">
    <property type="entry name" value="Oxid_FAD_bind_N"/>
</dbReference>
<keyword evidence="16 20" id="KW-0131">Cell cycle</keyword>
<dbReference type="PROSITE" id="PS51387">
    <property type="entry name" value="FAD_PCMH"/>
    <property type="match status" value="1"/>
</dbReference>
<keyword evidence="12 20" id="KW-0521">NADP</keyword>
<dbReference type="InterPro" id="IPR016166">
    <property type="entry name" value="FAD-bd_PCMH"/>
</dbReference>
<dbReference type="Pfam" id="PF02873">
    <property type="entry name" value="MurB_C"/>
    <property type="match status" value="1"/>
</dbReference>
<dbReference type="SUPFAM" id="SSF56176">
    <property type="entry name" value="FAD-binding/transporter-associated domain-like"/>
    <property type="match status" value="1"/>
</dbReference>
<evidence type="ECO:0000256" key="11">
    <source>
        <dbReference type="ARBA" id="ARBA00022827"/>
    </source>
</evidence>
<name>A0ABV7WWW0_9GAMM</name>
<evidence type="ECO:0000256" key="13">
    <source>
        <dbReference type="ARBA" id="ARBA00022960"/>
    </source>
</evidence>
<comment type="catalytic activity">
    <reaction evidence="19 20">
        <text>UDP-N-acetyl-alpha-D-muramate + NADP(+) = UDP-N-acetyl-3-O-(1-carboxyvinyl)-alpha-D-glucosamine + NADPH + H(+)</text>
        <dbReference type="Rhea" id="RHEA:12248"/>
        <dbReference type="ChEBI" id="CHEBI:15378"/>
        <dbReference type="ChEBI" id="CHEBI:57783"/>
        <dbReference type="ChEBI" id="CHEBI:58349"/>
        <dbReference type="ChEBI" id="CHEBI:68483"/>
        <dbReference type="ChEBI" id="CHEBI:70757"/>
        <dbReference type="EC" id="1.3.1.98"/>
    </reaction>
</comment>
<dbReference type="PANTHER" id="PTHR21071:SF4">
    <property type="entry name" value="UDP-N-ACETYLENOLPYRUVOYLGLUCOSAMINE REDUCTASE"/>
    <property type="match status" value="1"/>
</dbReference>
<dbReference type="Gene3D" id="3.30.465.10">
    <property type="match status" value="1"/>
</dbReference>
<evidence type="ECO:0000256" key="18">
    <source>
        <dbReference type="ARBA" id="ARBA00031026"/>
    </source>
</evidence>
<evidence type="ECO:0000256" key="4">
    <source>
        <dbReference type="ARBA" id="ARBA00004752"/>
    </source>
</evidence>
<evidence type="ECO:0000313" key="23">
    <source>
        <dbReference type="Proteomes" id="UP001595710"/>
    </source>
</evidence>
<keyword evidence="14 20" id="KW-0573">Peptidoglycan synthesis</keyword>
<proteinExistence type="inferred from homology"/>
<dbReference type="InterPro" id="IPR016167">
    <property type="entry name" value="FAD-bd_PCMH_sub1"/>
</dbReference>
<protein>
    <recommendedName>
        <fullName evidence="7 20">UDP-N-acetylenolpyruvoylglucosamine reductase</fullName>
        <ecNumber evidence="6 20">1.3.1.98</ecNumber>
    </recommendedName>
    <alternativeName>
        <fullName evidence="18 20">UDP-N-acetylmuramate dehydrogenase</fullName>
    </alternativeName>
</protein>
<evidence type="ECO:0000256" key="8">
    <source>
        <dbReference type="ARBA" id="ARBA00022490"/>
    </source>
</evidence>
<keyword evidence="11 20" id="KW-0274">FAD</keyword>
<dbReference type="HAMAP" id="MF_00037">
    <property type="entry name" value="MurB"/>
    <property type="match status" value="1"/>
</dbReference>
<comment type="pathway">
    <text evidence="4 20">Cell wall biogenesis; peptidoglycan biosynthesis.</text>
</comment>
<evidence type="ECO:0000259" key="21">
    <source>
        <dbReference type="PROSITE" id="PS51387"/>
    </source>
</evidence>
<evidence type="ECO:0000256" key="1">
    <source>
        <dbReference type="ARBA" id="ARBA00001974"/>
    </source>
</evidence>
<evidence type="ECO:0000256" key="14">
    <source>
        <dbReference type="ARBA" id="ARBA00022984"/>
    </source>
</evidence>
<keyword evidence="17 20" id="KW-0961">Cell wall biogenesis/degradation</keyword>
<evidence type="ECO:0000256" key="9">
    <source>
        <dbReference type="ARBA" id="ARBA00022618"/>
    </source>
</evidence>
<evidence type="ECO:0000256" key="17">
    <source>
        <dbReference type="ARBA" id="ARBA00023316"/>
    </source>
</evidence>
<dbReference type="Pfam" id="PF01565">
    <property type="entry name" value="FAD_binding_4"/>
    <property type="match status" value="1"/>
</dbReference>
<comment type="similarity">
    <text evidence="5 20">Belongs to the MurB family.</text>
</comment>
<evidence type="ECO:0000256" key="2">
    <source>
        <dbReference type="ARBA" id="ARBA00003921"/>
    </source>
</evidence>
<comment type="subcellular location">
    <subcellularLocation>
        <location evidence="3 20">Cytoplasm</location>
    </subcellularLocation>
</comment>
<evidence type="ECO:0000313" key="22">
    <source>
        <dbReference type="EMBL" id="MFC3702598.1"/>
    </source>
</evidence>
<feature type="active site" evidence="20">
    <location>
        <position position="331"/>
    </location>
</feature>
<evidence type="ECO:0000256" key="6">
    <source>
        <dbReference type="ARBA" id="ARBA00012518"/>
    </source>
</evidence>
<dbReference type="GO" id="GO:0008762">
    <property type="term" value="F:UDP-N-acetylmuramate dehydrogenase activity"/>
    <property type="evidence" value="ECO:0007669"/>
    <property type="project" value="UniProtKB-EC"/>
</dbReference>
<keyword evidence="10 20" id="KW-0285">Flavoprotein</keyword>
<dbReference type="EC" id="1.3.1.98" evidence="6 20"/>
<dbReference type="RefSeq" id="WP_290281962.1">
    <property type="nucleotide sequence ID" value="NZ_JAUFQI010000001.1"/>
</dbReference>
<dbReference type="Gene3D" id="3.30.43.10">
    <property type="entry name" value="Uridine Diphospho-n-acetylenolpyruvylglucosamine Reductase, domain 2"/>
    <property type="match status" value="1"/>
</dbReference>
<dbReference type="SUPFAM" id="SSF56194">
    <property type="entry name" value="Uridine diphospho-N-Acetylenolpyruvylglucosamine reductase, MurB, C-terminal domain"/>
    <property type="match status" value="1"/>
</dbReference>
<organism evidence="22 23">
    <name type="scientific">Reinekea marina</name>
    <dbReference type="NCBI Taxonomy" id="1310421"/>
    <lineage>
        <taxon>Bacteria</taxon>
        <taxon>Pseudomonadati</taxon>
        <taxon>Pseudomonadota</taxon>
        <taxon>Gammaproteobacteria</taxon>
        <taxon>Oceanospirillales</taxon>
        <taxon>Saccharospirillaceae</taxon>
        <taxon>Reinekea</taxon>
    </lineage>
</organism>
<dbReference type="NCBIfam" id="NF000755">
    <property type="entry name" value="PRK00046.1"/>
    <property type="match status" value="1"/>
</dbReference>
<evidence type="ECO:0000256" key="7">
    <source>
        <dbReference type="ARBA" id="ARBA00015188"/>
    </source>
</evidence>
<feature type="active site" evidence="20">
    <location>
        <position position="165"/>
    </location>
</feature>
<keyword evidence="9 20" id="KW-0132">Cell division</keyword>
<evidence type="ECO:0000256" key="16">
    <source>
        <dbReference type="ARBA" id="ARBA00023306"/>
    </source>
</evidence>
<keyword evidence="15 20" id="KW-0560">Oxidoreductase</keyword>
<reference evidence="23" key="1">
    <citation type="journal article" date="2019" name="Int. J. Syst. Evol. Microbiol.">
        <title>The Global Catalogue of Microorganisms (GCM) 10K type strain sequencing project: providing services to taxonomists for standard genome sequencing and annotation.</title>
        <authorList>
            <consortium name="The Broad Institute Genomics Platform"/>
            <consortium name="The Broad Institute Genome Sequencing Center for Infectious Disease"/>
            <person name="Wu L."/>
            <person name="Ma J."/>
        </authorList>
    </citation>
    <scope>NUCLEOTIDE SEQUENCE [LARGE SCALE GENOMIC DNA]</scope>
    <source>
        <strain evidence="23">CECT 8288</strain>
    </source>
</reference>
<comment type="function">
    <text evidence="2 20">Cell wall formation.</text>
</comment>
<evidence type="ECO:0000256" key="20">
    <source>
        <dbReference type="HAMAP-Rule" id="MF_00037"/>
    </source>
</evidence>
<dbReference type="Gene3D" id="3.90.78.10">
    <property type="entry name" value="UDP-N-acetylenolpyruvoylglucosamine reductase, C-terminal domain"/>
    <property type="match status" value="1"/>
</dbReference>
<evidence type="ECO:0000256" key="5">
    <source>
        <dbReference type="ARBA" id="ARBA00010485"/>
    </source>
</evidence>
<evidence type="ECO:0000256" key="3">
    <source>
        <dbReference type="ARBA" id="ARBA00004496"/>
    </source>
</evidence>
<dbReference type="InterPro" id="IPR011601">
    <property type="entry name" value="MurB_C"/>
</dbReference>
<dbReference type="EMBL" id="JBHRYN010000013">
    <property type="protein sequence ID" value="MFC3702598.1"/>
    <property type="molecule type" value="Genomic_DNA"/>
</dbReference>
<dbReference type="InterPro" id="IPR036318">
    <property type="entry name" value="FAD-bd_PCMH-like_sf"/>
</dbReference>
<evidence type="ECO:0000256" key="15">
    <source>
        <dbReference type="ARBA" id="ARBA00023002"/>
    </source>
</evidence>
<comment type="cofactor">
    <cofactor evidence="1 20">
        <name>FAD</name>
        <dbReference type="ChEBI" id="CHEBI:57692"/>
    </cofactor>
</comment>
<dbReference type="Proteomes" id="UP001595710">
    <property type="component" value="Unassembled WGS sequence"/>
</dbReference>
<keyword evidence="23" id="KW-1185">Reference proteome</keyword>
<dbReference type="NCBIfam" id="TIGR00179">
    <property type="entry name" value="murB"/>
    <property type="match status" value="1"/>
</dbReference>
<dbReference type="InterPro" id="IPR016169">
    <property type="entry name" value="FAD-bd_PCMH_sub2"/>
</dbReference>
<dbReference type="PANTHER" id="PTHR21071">
    <property type="entry name" value="UDP-N-ACETYLENOLPYRUVOYLGLUCOSAMINE REDUCTASE"/>
    <property type="match status" value="1"/>
</dbReference>
<comment type="caution">
    <text evidence="22">The sequence shown here is derived from an EMBL/GenBank/DDBJ whole genome shotgun (WGS) entry which is preliminary data.</text>
</comment>
<feature type="active site" description="Proton donor" evidence="20">
    <location>
        <position position="235"/>
    </location>
</feature>
<dbReference type="InterPro" id="IPR003170">
    <property type="entry name" value="MurB"/>
</dbReference>
<evidence type="ECO:0000256" key="19">
    <source>
        <dbReference type="ARBA" id="ARBA00048914"/>
    </source>
</evidence>
<evidence type="ECO:0000256" key="12">
    <source>
        <dbReference type="ARBA" id="ARBA00022857"/>
    </source>
</evidence>
<evidence type="ECO:0000256" key="10">
    <source>
        <dbReference type="ARBA" id="ARBA00022630"/>
    </source>
</evidence>
<accession>A0ABV7WWW0</accession>
<feature type="domain" description="FAD-binding PCMH-type" evidence="21">
    <location>
        <begin position="17"/>
        <end position="188"/>
    </location>
</feature>
<sequence>MITLEENKDLTGLSTLGCTANARWYYELTTSSDLPLLVERIQQISSSMKVLGSGSNLVLTPNIDAVVVHNSLIGIEIVKQDDSYIWLEVQGGEIWHSFVNWCVVQGYSGVENLALIPGTVGAAPVQNIGAYGVEVASVVEQVTAFDIQLNEFVTLTAEDCKFSYRDSLFKEHEGRFVITSVQFKLSKQLQPILTYGPLQALADHPNLNVQLIFDSVIAVRTEKLPDPASIPNAGSFFKNPIISVDSFSSLEKQFPDIVHYPAGSNIKLAAGWLIDQVGLKGQSNLDGVGCYAKQALVLVNPNKANGEAVLAWAKWVQQQVYKKFGVTLEMEPRIWR</sequence>
<keyword evidence="8 20" id="KW-0963">Cytoplasm</keyword>